<dbReference type="OrthoDB" id="3562136at2759"/>
<keyword evidence="2" id="KW-1185">Reference proteome</keyword>
<gene>
    <name evidence="1" type="ORF">PAC_14216</name>
</gene>
<name>A0A1L7XH28_9HELO</name>
<dbReference type="EMBL" id="FJOG01000026">
    <property type="protein sequence ID" value="CZR64318.1"/>
    <property type="molecule type" value="Genomic_DNA"/>
</dbReference>
<dbReference type="AlphaFoldDB" id="A0A1L7XH28"/>
<accession>A0A1L7XH28</accession>
<organism evidence="1 2">
    <name type="scientific">Phialocephala subalpina</name>
    <dbReference type="NCBI Taxonomy" id="576137"/>
    <lineage>
        <taxon>Eukaryota</taxon>
        <taxon>Fungi</taxon>
        <taxon>Dikarya</taxon>
        <taxon>Ascomycota</taxon>
        <taxon>Pezizomycotina</taxon>
        <taxon>Leotiomycetes</taxon>
        <taxon>Helotiales</taxon>
        <taxon>Mollisiaceae</taxon>
        <taxon>Phialocephala</taxon>
        <taxon>Phialocephala fortinii species complex</taxon>
    </lineage>
</organism>
<protein>
    <submittedName>
        <fullName evidence="1">Uncharacterized protein</fullName>
    </submittedName>
</protein>
<evidence type="ECO:0000313" key="1">
    <source>
        <dbReference type="EMBL" id="CZR64318.1"/>
    </source>
</evidence>
<proteinExistence type="predicted"/>
<sequence length="145" mass="16413">MATCNHEKTYSQVPPSLTFLVQNYPHIAPNNALDRSTPRCKLCDLIAAHDRATIAENPPPHINVVEQIERDIELIQELITADVATKQDKEDLTVLHEQLRDAIMLADIRIQVAWYPYWAIWGPGDGPEVLDTVFDDGEDLIDWGI</sequence>
<dbReference type="Proteomes" id="UP000184330">
    <property type="component" value="Unassembled WGS sequence"/>
</dbReference>
<reference evidence="1 2" key="1">
    <citation type="submission" date="2016-03" db="EMBL/GenBank/DDBJ databases">
        <authorList>
            <person name="Ploux O."/>
        </authorList>
    </citation>
    <scope>NUCLEOTIDE SEQUENCE [LARGE SCALE GENOMIC DNA]</scope>
    <source>
        <strain evidence="1 2">UAMH 11012</strain>
    </source>
</reference>
<evidence type="ECO:0000313" key="2">
    <source>
        <dbReference type="Proteomes" id="UP000184330"/>
    </source>
</evidence>